<dbReference type="EMBL" id="JAYKXN010000003">
    <property type="protein sequence ID" value="KAK7303807.1"/>
    <property type="molecule type" value="Genomic_DNA"/>
</dbReference>
<dbReference type="PANTHER" id="PTHR13068">
    <property type="entry name" value="CGI-12 PROTEIN-RELATED"/>
    <property type="match status" value="1"/>
</dbReference>
<dbReference type="AlphaFoldDB" id="A0AAN9JRA0"/>
<comment type="similarity">
    <text evidence="1">Belongs to the mTERF family.</text>
</comment>
<dbReference type="SMART" id="SM00733">
    <property type="entry name" value="Mterf"/>
    <property type="match status" value="4"/>
</dbReference>
<accession>A0AAN9JRA0</accession>
<dbReference type="InterPro" id="IPR003690">
    <property type="entry name" value="MTERF"/>
</dbReference>
<evidence type="ECO:0000256" key="2">
    <source>
        <dbReference type="ARBA" id="ARBA00022472"/>
    </source>
</evidence>
<keyword evidence="5" id="KW-1185">Reference proteome</keyword>
<evidence type="ECO:0000313" key="4">
    <source>
        <dbReference type="EMBL" id="KAK7303807.1"/>
    </source>
</evidence>
<dbReference type="Proteomes" id="UP001359559">
    <property type="component" value="Unassembled WGS sequence"/>
</dbReference>
<keyword evidence="2" id="KW-0806">Transcription termination</keyword>
<reference evidence="4 5" key="1">
    <citation type="submission" date="2024-01" db="EMBL/GenBank/DDBJ databases">
        <title>The genomes of 5 underutilized Papilionoideae crops provide insights into root nodulation and disease resistance.</title>
        <authorList>
            <person name="Yuan L."/>
        </authorList>
    </citation>
    <scope>NUCLEOTIDE SEQUENCE [LARGE SCALE GENOMIC DNA]</scope>
    <source>
        <strain evidence="4">LY-2023</strain>
        <tissue evidence="4">Leaf</tissue>
    </source>
</reference>
<dbReference type="PANTHER" id="PTHR13068:SF172">
    <property type="entry name" value="TRANSCRIPTION TERMINATION FACTOR FAMILY PROTEIN"/>
    <property type="match status" value="1"/>
</dbReference>
<dbReference type="Pfam" id="PF02536">
    <property type="entry name" value="mTERF"/>
    <property type="match status" value="1"/>
</dbReference>
<evidence type="ECO:0000256" key="3">
    <source>
        <dbReference type="ARBA" id="ARBA00022946"/>
    </source>
</evidence>
<protein>
    <submittedName>
        <fullName evidence="4">Uncharacterized protein</fullName>
    </submittedName>
</protein>
<gene>
    <name evidence="4" type="ORF">RJT34_14724</name>
</gene>
<name>A0AAN9JRA0_CLITE</name>
<organism evidence="4 5">
    <name type="scientific">Clitoria ternatea</name>
    <name type="common">Butterfly pea</name>
    <dbReference type="NCBI Taxonomy" id="43366"/>
    <lineage>
        <taxon>Eukaryota</taxon>
        <taxon>Viridiplantae</taxon>
        <taxon>Streptophyta</taxon>
        <taxon>Embryophyta</taxon>
        <taxon>Tracheophyta</taxon>
        <taxon>Spermatophyta</taxon>
        <taxon>Magnoliopsida</taxon>
        <taxon>eudicotyledons</taxon>
        <taxon>Gunneridae</taxon>
        <taxon>Pentapetalae</taxon>
        <taxon>rosids</taxon>
        <taxon>fabids</taxon>
        <taxon>Fabales</taxon>
        <taxon>Fabaceae</taxon>
        <taxon>Papilionoideae</taxon>
        <taxon>50 kb inversion clade</taxon>
        <taxon>NPAAA clade</taxon>
        <taxon>indigoferoid/millettioid clade</taxon>
        <taxon>Phaseoleae</taxon>
        <taxon>Clitoria</taxon>
    </lineage>
</organism>
<dbReference type="InterPro" id="IPR038538">
    <property type="entry name" value="MTERF_sf"/>
</dbReference>
<proteinExistence type="inferred from homology"/>
<keyword evidence="2" id="KW-0804">Transcription</keyword>
<keyword evidence="3" id="KW-0809">Transit peptide</keyword>
<dbReference type="Gene3D" id="1.25.70.10">
    <property type="entry name" value="Transcription termination factor 3, mitochondrial"/>
    <property type="match status" value="2"/>
</dbReference>
<dbReference type="GO" id="GO:0006353">
    <property type="term" value="P:DNA-templated transcription termination"/>
    <property type="evidence" value="ECO:0007669"/>
    <property type="project" value="UniProtKB-KW"/>
</dbReference>
<evidence type="ECO:0000313" key="5">
    <source>
        <dbReference type="Proteomes" id="UP001359559"/>
    </source>
</evidence>
<comment type="caution">
    <text evidence="4">The sequence shown here is derived from an EMBL/GenBank/DDBJ whole genome shotgun (WGS) entry which is preliminary data.</text>
</comment>
<dbReference type="GO" id="GO:0003676">
    <property type="term" value="F:nucleic acid binding"/>
    <property type="evidence" value="ECO:0007669"/>
    <property type="project" value="InterPro"/>
</dbReference>
<evidence type="ECO:0000256" key="1">
    <source>
        <dbReference type="ARBA" id="ARBA00007692"/>
    </source>
</evidence>
<keyword evidence="2" id="KW-0805">Transcription regulation</keyword>
<sequence>MLSSLLFKSFLSYPKGIVRLPLHHFLSTFSDSSITSEKHTFTVSYLINNCGFSPQTALKASRCVQFETPQKPDSVIAFFSNNGFTNSQINSIIRRAPNVLTCDPRKRISPKFEFLLSKGASSSDIVEFVNRSPRILYSSLQHSIIPNFDLVRRFFNSDKITLYRILGCRHFFGDKRVEQNLKLLADEGVKDSNISFLLSRKLSILLSSDMRGPLNEVKQLGFDSSKVNFVIALLAKMVIPKPRWDAKVNAFKSWGWSEEMVLCVFKKRPLCMLHSEDKINKVMRFWVNELGWSSLALAKGSEILALSLEKRIIPRAFVLKYLIAKGLRKKSASLVTPFALSEELFLEKYVKRFEEETRKILLKIYQEKMGVEEKRERDVASGSFQKQTSGANDAELTSTVSIKPCINHHVAIPDPDYSAYVFEELWSKLNLFEHTVHALELEEMQRSEREKEHATYCETFLSFLNEFREERNLICKLGKCGKGKREAN</sequence>
<dbReference type="FunFam" id="1.25.70.10:FF:000001">
    <property type="entry name" value="Mitochondrial transcription termination factor-like"/>
    <property type="match status" value="1"/>
</dbReference>